<name>A0A7Z2NYM8_9SPHN</name>
<dbReference type="KEGG" id="schy:GVO57_07455"/>
<gene>
    <name evidence="1" type="ORF">GVO57_07455</name>
</gene>
<keyword evidence="2" id="KW-1185">Reference proteome</keyword>
<reference evidence="1 2" key="1">
    <citation type="submission" date="2020-01" db="EMBL/GenBank/DDBJ databases">
        <title>Sphingomonas sp. C33 whole genome sequece.</title>
        <authorList>
            <person name="Park C."/>
        </authorList>
    </citation>
    <scope>NUCLEOTIDE SEQUENCE [LARGE SCALE GENOMIC DNA]</scope>
    <source>
        <strain evidence="1 2">C33</strain>
    </source>
</reference>
<dbReference type="AlphaFoldDB" id="A0A7Z2NYM8"/>
<accession>A0A7Z2NYM8</accession>
<dbReference type="Proteomes" id="UP000464468">
    <property type="component" value="Chromosome"/>
</dbReference>
<sequence length="72" mass="7561">MEVGPEEVDAVALFISLGTQWQVHPMAGTRLGLRYEAVPVAAAALGLSLTPALFGDLRVMEGAALAAWAERP</sequence>
<evidence type="ECO:0000313" key="1">
    <source>
        <dbReference type="EMBL" id="QHL91856.1"/>
    </source>
</evidence>
<proteinExistence type="predicted"/>
<dbReference type="Pfam" id="PF08809">
    <property type="entry name" value="DUF1799"/>
    <property type="match status" value="1"/>
</dbReference>
<protein>
    <submittedName>
        <fullName evidence="1">Uncharacterized protein</fullName>
    </submittedName>
</protein>
<dbReference type="InterPro" id="IPR014915">
    <property type="entry name" value="Phage_TLS_TfmB"/>
</dbReference>
<dbReference type="EMBL" id="CP047895">
    <property type="protein sequence ID" value="QHL91856.1"/>
    <property type="molecule type" value="Genomic_DNA"/>
</dbReference>
<organism evidence="1 2">
    <name type="scientific">Sphingomonas changnyeongensis</name>
    <dbReference type="NCBI Taxonomy" id="2698679"/>
    <lineage>
        <taxon>Bacteria</taxon>
        <taxon>Pseudomonadati</taxon>
        <taxon>Pseudomonadota</taxon>
        <taxon>Alphaproteobacteria</taxon>
        <taxon>Sphingomonadales</taxon>
        <taxon>Sphingomonadaceae</taxon>
        <taxon>Sphingomonas</taxon>
    </lineage>
</organism>
<evidence type="ECO:0000313" key="2">
    <source>
        <dbReference type="Proteomes" id="UP000464468"/>
    </source>
</evidence>